<dbReference type="SUPFAM" id="SSF54236">
    <property type="entry name" value="Ubiquitin-like"/>
    <property type="match status" value="1"/>
</dbReference>
<dbReference type="PANTHER" id="PTHR24198">
    <property type="entry name" value="ANKYRIN REPEAT AND PROTEIN KINASE DOMAIN-CONTAINING PROTEIN"/>
    <property type="match status" value="1"/>
</dbReference>
<evidence type="ECO:0000313" key="8">
    <source>
        <dbReference type="Proteomes" id="UP000186817"/>
    </source>
</evidence>
<dbReference type="InterPro" id="IPR036770">
    <property type="entry name" value="Ankyrin_rpt-contain_sf"/>
</dbReference>
<proteinExistence type="predicted"/>
<feature type="domain" description="Endonuclease/exonuclease/phosphatase" evidence="6">
    <location>
        <begin position="1683"/>
        <end position="1839"/>
    </location>
</feature>
<dbReference type="InterPro" id="IPR029063">
    <property type="entry name" value="SAM-dependent_MTases_sf"/>
</dbReference>
<feature type="compositionally biased region" description="Basic and acidic residues" evidence="4">
    <location>
        <begin position="2078"/>
        <end position="2089"/>
    </location>
</feature>
<evidence type="ECO:0000256" key="1">
    <source>
        <dbReference type="ARBA" id="ARBA00022737"/>
    </source>
</evidence>
<feature type="repeat" description="ANK" evidence="3">
    <location>
        <begin position="737"/>
        <end position="769"/>
    </location>
</feature>
<dbReference type="Gene3D" id="2.130.10.30">
    <property type="entry name" value="Regulator of chromosome condensation 1/beta-lactamase-inhibitor protein II"/>
    <property type="match status" value="2"/>
</dbReference>
<feature type="repeat" description="ANK" evidence="3">
    <location>
        <begin position="1115"/>
        <end position="1147"/>
    </location>
</feature>
<feature type="repeat" description="ANK" evidence="3">
    <location>
        <begin position="1049"/>
        <end position="1081"/>
    </location>
</feature>
<feature type="repeat" description="ANK" evidence="3">
    <location>
        <begin position="770"/>
        <end position="802"/>
    </location>
</feature>
<protein>
    <submittedName>
        <fullName evidence="7">Ankyrin-2</fullName>
    </submittedName>
</protein>
<dbReference type="SUPFAM" id="SSF53335">
    <property type="entry name" value="S-adenosyl-L-methionine-dependent methyltransferases"/>
    <property type="match status" value="1"/>
</dbReference>
<accession>A0A1Q9DYX1</accession>
<dbReference type="Pfam" id="PF00023">
    <property type="entry name" value="Ank"/>
    <property type="match status" value="1"/>
</dbReference>
<dbReference type="InterPro" id="IPR005135">
    <property type="entry name" value="Endo/exonuclease/phosphatase"/>
</dbReference>
<comment type="caution">
    <text evidence="7">The sequence shown here is derived from an EMBL/GenBank/DDBJ whole genome shotgun (WGS) entry which is preliminary data.</text>
</comment>
<reference evidence="7 8" key="1">
    <citation type="submission" date="2016-02" db="EMBL/GenBank/DDBJ databases">
        <title>Genome analysis of coral dinoflagellate symbionts highlights evolutionary adaptations to a symbiotic lifestyle.</title>
        <authorList>
            <person name="Aranda M."/>
            <person name="Li Y."/>
            <person name="Liew Y.J."/>
            <person name="Baumgarten S."/>
            <person name="Simakov O."/>
            <person name="Wilson M."/>
            <person name="Piel J."/>
            <person name="Ashoor H."/>
            <person name="Bougouffa S."/>
            <person name="Bajic V.B."/>
            <person name="Ryu T."/>
            <person name="Ravasi T."/>
            <person name="Bayer T."/>
            <person name="Micklem G."/>
            <person name="Kim H."/>
            <person name="Bhak J."/>
            <person name="Lajeunesse T.C."/>
            <person name="Voolstra C.R."/>
        </authorList>
    </citation>
    <scope>NUCLEOTIDE SEQUENCE [LARGE SCALE GENOMIC DNA]</scope>
    <source>
        <strain evidence="7 8">CCMP2467</strain>
    </source>
</reference>
<feature type="repeat" description="ANK" evidence="3">
    <location>
        <begin position="870"/>
        <end position="896"/>
    </location>
</feature>
<dbReference type="SUPFAM" id="SSF48403">
    <property type="entry name" value="Ankyrin repeat"/>
    <property type="match status" value="2"/>
</dbReference>
<feature type="repeat" description="ANK" evidence="3">
    <location>
        <begin position="1148"/>
        <end position="1180"/>
    </location>
</feature>
<dbReference type="Gene3D" id="1.25.40.10">
    <property type="entry name" value="Tetratricopeptide repeat domain"/>
    <property type="match status" value="2"/>
</dbReference>
<feature type="repeat" description="ANK" evidence="3">
    <location>
        <begin position="802"/>
        <end position="834"/>
    </location>
</feature>
<dbReference type="InterPro" id="IPR002110">
    <property type="entry name" value="Ankyrin_rpt"/>
</dbReference>
<dbReference type="SMART" id="SM00248">
    <property type="entry name" value="ANK"/>
    <property type="match status" value="13"/>
</dbReference>
<dbReference type="SUPFAM" id="SSF56219">
    <property type="entry name" value="DNase I-like"/>
    <property type="match status" value="1"/>
</dbReference>
<feature type="repeat" description="ANK" evidence="3">
    <location>
        <begin position="1004"/>
        <end position="1036"/>
    </location>
</feature>
<dbReference type="Pfam" id="PF03372">
    <property type="entry name" value="Exo_endo_phos"/>
    <property type="match status" value="1"/>
</dbReference>
<gene>
    <name evidence="7" type="primary">Ank2</name>
    <name evidence="7" type="ORF">AK812_SmicGene16972</name>
</gene>
<dbReference type="GO" id="GO:0003824">
    <property type="term" value="F:catalytic activity"/>
    <property type="evidence" value="ECO:0007669"/>
    <property type="project" value="InterPro"/>
</dbReference>
<dbReference type="OrthoDB" id="436944at2759"/>
<dbReference type="PANTHER" id="PTHR24198:SF194">
    <property type="entry name" value="INVERSIN-A"/>
    <property type="match status" value="1"/>
</dbReference>
<feature type="region of interest" description="Disordered" evidence="4">
    <location>
        <begin position="2078"/>
        <end position="2108"/>
    </location>
</feature>
<sequence>MINISVARCGKQAATDLNENVRADTAQASSYHGSGAVMVCLELPVHAVHVPALGPARGSCEVAGVKTHADGIFLKAASAMEADDTADFGEAVDAPVPPGLVPPPEAPPPPVRHRRKSEVILEAALCQGGTKALAEVEMEELEDDEYRLRIDGVLGEFAHPATHMHVNIKVQKSYSIKDVKSRMWAVCELNPYVLHLYFHGSPLKDDVTLEELGHPEELQGTRTRYQDEAGLQLLEAAKAGDFAGAVSALEAAADPNFFEGEDGLAPVHAAAQCNTPQLLQFFSSMWELRQRAQKMLQVLLNAAGEILDPAASIGKAGLEDGASSAAFAAILTDGSVVAWGEPLYGGDCSAVQEQLIDVQHIFASSSGFVALLPDGSAVSWGSLNTDTTWVQEELYEVVSLQATSTAFTAVRRNGSIVTWGDLSRGGQRQSQLHGVRQVQASLTAFAALLEDGSLATWGHLAGQDLESHRQDVCVRSISASNHAFAAILQDGSILAWGSVNFDGDCSNVRMQLQGVQRIQATRAAFAAILADGSVVTWGNRDAGGDSSSVQTKLCDVQHTQATQGAFAAVLGDMSAVSWGDEGYGGDDSEVQKQLQGVQHIQASYAALLHNGSVVTWGSSESGGDSSSVQNQLNNVQEIQATNDSFAAILSDGSVVTWGNSFSGGNSDSVQDQLQNVQAIQATRSAFAALCGDGSIVTWGLDSAGGDSSFARETMQPPAGRKRKLELKAFSEQRTRSDGMTPLHCAARSSSVEALQILLRLDATVDRQDSNSWAPLHHAVDAGQLPLVEVLLEARAPIDQLTTCWAPLHFAVVKGYTKIVELLSKRGADMNARTAQEDASTPLHFAAAGGEGRVIGLLQRGGATPNLTLEGGWTPLHVAALLNKKEVIKVIIRGKADPQQPLAADGITALHIAIAAKHEEIVTQLLKAYADSEAKMTGAVTALHLAAATGHTAPAKALLSCRAFVDANRTCDQATALTLAAEHGFADVAQVLLQAGAQANFRRVDGVAPLHLAAGLGNAALCKALLQARAHCSIQVDDGIRRSSHYTKVGGETPLHFAAEGGYEQAVAVLLEAQAELDRPSTDGRTPIHMAAYTGHATVCQLLLEARTPPDITMPKGWTALHLAAHRGFGEVIDVLITGGASVDAATDDGWTPLFMAAKEDQEDAADRLVRAGAQPSTATAAAAKTTLGPLARTVTSVLGEIARGCGCLGELGFLMQFRVRRRTDLRQLVKQSHWDAALTLLRAKHGATLLKHGTAAITSAGEARVWEAVLLLWSAVADATGHEAAANAAISALCKSSQWQLAAACLVDGRISSQDVAFGLAGYGAAIAACGNAAAWSHAVEVLDALHAKRVAPNSLCYSAAIAACGKSYEWQLCLELLQQALQGRPSAAERCRRTLGALQALQVAQQWEQAVALLASSWRIMRNDLLPAVLEACARSAAWRATLQLLGSDRTSEDALLALRACARSTQWQECLHLYHDTADERMAAEAHTTLLSALTNAQAWRHSLRVFASLSSRQLRADEGVAHVLRALGMARQWNEALELLHSSQCQSDDWCLSAAVWACQVAGATDVASELLSQRLEQERASRRKRKEVRLLEHLEQTAVRDCPASVISCLEQFATENSWLKVAGGEKAKVLEAAVRPTDRVLEIGAYVGYSALRLSLLRDGRQQELDLQAARPERLRVMTYNLGGLSSESFDILLEWLVSSDPADILIFQETHWCFGQGESTWKSAGWQFITSADPGSRYSGVAIVLHPKLAKNSEITHVVWKPGRLLHARCRTHRASIDIVAVYQHVWQHAKQQEIAAKRHSLWLALGTLLQRIPLRDLVVMGADFNSTCAPVPGLVGRGLLQSATSSKREADDELQSALQASMDFANIDRETQYLILLIHERCQYRVEHAGYADTFSMGKGVRQGCCLSPILFAVYTAWIHHQLSQVTTPEWAEKSLTLFADDCHLSWALDDPDALGFVVDCVRKTFQLLRDCGMTINHDKSTVVVSLRGSTAKRWLRVRSQRVGAKAFAALCSKNWKETLHCADFSARPEMGDEDMAPAVAAKEVALFFNGGLAPTGSQDQEEKDWGLEGRPAKWTKNDKPGGKGASTWWGNGKRTWEPAETRPGLDAQTTELIKAITKLTLKHEDELRRMRPDQDFMAFFDVGQHGFLEPIRQAAIQWQEKYSQGLVTSALKHIMFLGVIQELKVRLAATLQDDTKAQQYKALKWLVDGPTALTPVVNQLDFLEKHIVDGNNLAKFGCTRPMAEAYQSEVVPFHITIGMRGQTADACHQALMLLTGNSALKLLGLRIRPGRTSATRAERRQMSLRELTEPRDAGIALCRGPILLHLGGASLQVVHMPVFDSERAASVRHESLEEYLLLNALHCLFLQQGGCNLPPALGLATVNDIVSYAGQILEPSFLEQFCVYARQLGACMQYSAGPLLPDASHPLADGASEAEELAYSFLQEGLGTMWSSVRQVVAKLDFARPRHHSLQNCPRAMNYTLGAYSKTAYVGLTKPTLASPNICRLLNAFVLHMAPTHRWTTLAVHVNYTLPVHRDVGGGPQPNALIALSHFHHGQLWVADGKGCCYKEDRHALLRGTAVELQDVVTVFPAHKLQHCTEAAALYDRITLVAYTVQNFFSLAPVVRQGLIDIGFRPPAALEMQQQLQEPVQHGVDDAASSLVCPPKLRTMVRAIEADPINAAVAQEVLHLAGVMESVQLRVGRACDWLASGCLDAVDVLILDHRGTVYHEDLAHAEPLLSEGARVLADNVLHPGAPMFLLAVQDRYEVEVHVLKEFGMPEVEDWLLVCTPKTWPVEPSKSDYASLKFAEMRRWAVEVNRLCHQSQTGYVEWRSLQSRMRPVLMASLATLDSPHPGAEKGTTTGEVEDSGNELWPRLYNNYDASAPRALAH</sequence>
<dbReference type="EMBL" id="LSRX01000330">
    <property type="protein sequence ID" value="OLQ00370.1"/>
    <property type="molecule type" value="Genomic_DNA"/>
</dbReference>
<feature type="repeat" description="ANK" evidence="3">
    <location>
        <begin position="904"/>
        <end position="936"/>
    </location>
</feature>
<dbReference type="Pfam" id="PF12796">
    <property type="entry name" value="Ank_2"/>
    <property type="match status" value="5"/>
</dbReference>
<feature type="domain" description="Reverse transcriptase" evidence="5">
    <location>
        <begin position="1900"/>
        <end position="1992"/>
    </location>
</feature>
<evidence type="ECO:0000256" key="4">
    <source>
        <dbReference type="SAM" id="MobiDB-lite"/>
    </source>
</evidence>
<keyword evidence="8" id="KW-1185">Reference proteome</keyword>
<dbReference type="InterPro" id="IPR009091">
    <property type="entry name" value="RCC1/BLIP-II"/>
</dbReference>
<feature type="repeat" description="ANK" evidence="3">
    <location>
        <begin position="971"/>
        <end position="1003"/>
    </location>
</feature>
<dbReference type="Proteomes" id="UP000186817">
    <property type="component" value="Unassembled WGS sequence"/>
</dbReference>
<dbReference type="CDD" id="cd17039">
    <property type="entry name" value="Ubl_ubiquitin_like"/>
    <property type="match status" value="1"/>
</dbReference>
<evidence type="ECO:0000313" key="7">
    <source>
        <dbReference type="EMBL" id="OLQ00370.1"/>
    </source>
</evidence>
<dbReference type="PROSITE" id="PS50297">
    <property type="entry name" value="ANK_REP_REGION"/>
    <property type="match status" value="12"/>
</dbReference>
<evidence type="ECO:0000256" key="3">
    <source>
        <dbReference type="PROSITE-ProRule" id="PRU00023"/>
    </source>
</evidence>
<keyword evidence="1" id="KW-0677">Repeat</keyword>
<dbReference type="SUPFAM" id="SSF50985">
    <property type="entry name" value="RCC1/BLIP-II"/>
    <property type="match status" value="2"/>
</dbReference>
<evidence type="ECO:0000259" key="5">
    <source>
        <dbReference type="Pfam" id="PF00078"/>
    </source>
</evidence>
<feature type="region of interest" description="Disordered" evidence="4">
    <location>
        <begin position="2855"/>
        <end position="2875"/>
    </location>
</feature>
<feature type="repeat" description="ANK" evidence="3">
    <location>
        <begin position="837"/>
        <end position="869"/>
    </location>
</feature>
<dbReference type="PROSITE" id="PS50088">
    <property type="entry name" value="ANK_REPEAT"/>
    <property type="match status" value="12"/>
</dbReference>
<dbReference type="PRINTS" id="PR01415">
    <property type="entry name" value="ANKYRIN"/>
</dbReference>
<dbReference type="InterPro" id="IPR029071">
    <property type="entry name" value="Ubiquitin-like_domsf"/>
</dbReference>
<feature type="repeat" description="ANK" evidence="3">
    <location>
        <begin position="1082"/>
        <end position="1104"/>
    </location>
</feature>
<evidence type="ECO:0000256" key="2">
    <source>
        <dbReference type="ARBA" id="ARBA00023043"/>
    </source>
</evidence>
<keyword evidence="2 3" id="KW-0040">ANK repeat</keyword>
<dbReference type="Gene3D" id="3.60.10.10">
    <property type="entry name" value="Endonuclease/exonuclease/phosphatase"/>
    <property type="match status" value="1"/>
</dbReference>
<dbReference type="Gene3D" id="1.25.40.20">
    <property type="entry name" value="Ankyrin repeat-containing domain"/>
    <property type="match status" value="2"/>
</dbReference>
<organism evidence="7 8">
    <name type="scientific">Symbiodinium microadriaticum</name>
    <name type="common">Dinoflagellate</name>
    <name type="synonym">Zooxanthella microadriatica</name>
    <dbReference type="NCBI Taxonomy" id="2951"/>
    <lineage>
        <taxon>Eukaryota</taxon>
        <taxon>Sar</taxon>
        <taxon>Alveolata</taxon>
        <taxon>Dinophyceae</taxon>
        <taxon>Suessiales</taxon>
        <taxon>Symbiodiniaceae</taxon>
        <taxon>Symbiodinium</taxon>
    </lineage>
</organism>
<dbReference type="Gene3D" id="3.40.50.150">
    <property type="entry name" value="Vaccinia Virus protein VP39"/>
    <property type="match status" value="2"/>
</dbReference>
<dbReference type="InterPro" id="IPR036691">
    <property type="entry name" value="Endo/exonu/phosph_ase_sf"/>
</dbReference>
<dbReference type="Pfam" id="PF00078">
    <property type="entry name" value="RVT_1"/>
    <property type="match status" value="1"/>
</dbReference>
<name>A0A1Q9DYX1_SYMMI</name>
<dbReference type="InterPro" id="IPR000477">
    <property type="entry name" value="RT_dom"/>
</dbReference>
<evidence type="ECO:0000259" key="6">
    <source>
        <dbReference type="Pfam" id="PF03372"/>
    </source>
</evidence>
<dbReference type="InterPro" id="IPR011990">
    <property type="entry name" value="TPR-like_helical_dom_sf"/>
</dbReference>